<gene>
    <name evidence="1" type="ORF">ERUC_LOCUS37163</name>
</gene>
<evidence type="ECO:0000313" key="1">
    <source>
        <dbReference type="EMBL" id="CAH8384680.1"/>
    </source>
</evidence>
<accession>A0ABC8LMP7</accession>
<dbReference type="Proteomes" id="UP001642260">
    <property type="component" value="Unassembled WGS sequence"/>
</dbReference>
<sequence>MHATLMPQESELHGIVQDSVAQMTTLSAEIQNFTANGQRVSGQRQKQQPTVVDASTQTIPDTTGIISDAIRFAQRSTDSQADGCDTSCENTTTGTAATGTTCQQQAAAEQSAPVPTQSEEDMNLDPGLLFPNPTFSLGLTQEERAALGKSGKTDAPDLKSVTEEPVATTFDEPENGFRRGKRQKVPTKLFMGEYECDKTSLNRARKSVTNAIYKGGDLDYAAKFALLLDKMQTPL</sequence>
<dbReference type="AlphaFoldDB" id="A0ABC8LMP7"/>
<protein>
    <submittedName>
        <fullName evidence="1">Uncharacterized protein</fullName>
    </submittedName>
</protein>
<dbReference type="EMBL" id="CAKOAT010630709">
    <property type="protein sequence ID" value="CAH8384680.1"/>
    <property type="molecule type" value="Genomic_DNA"/>
</dbReference>
<proteinExistence type="predicted"/>
<comment type="caution">
    <text evidence="1">The sequence shown here is derived from an EMBL/GenBank/DDBJ whole genome shotgun (WGS) entry which is preliminary data.</text>
</comment>
<keyword evidence="2" id="KW-1185">Reference proteome</keyword>
<name>A0ABC8LMP7_ERUVS</name>
<evidence type="ECO:0000313" key="2">
    <source>
        <dbReference type="Proteomes" id="UP001642260"/>
    </source>
</evidence>
<reference evidence="1 2" key="1">
    <citation type="submission" date="2022-03" db="EMBL/GenBank/DDBJ databases">
        <authorList>
            <person name="Macdonald S."/>
            <person name="Ahmed S."/>
            <person name="Newling K."/>
        </authorList>
    </citation>
    <scope>NUCLEOTIDE SEQUENCE [LARGE SCALE GENOMIC DNA]</scope>
</reference>
<organism evidence="1 2">
    <name type="scientific">Eruca vesicaria subsp. sativa</name>
    <name type="common">Garden rocket</name>
    <name type="synonym">Eruca sativa</name>
    <dbReference type="NCBI Taxonomy" id="29727"/>
    <lineage>
        <taxon>Eukaryota</taxon>
        <taxon>Viridiplantae</taxon>
        <taxon>Streptophyta</taxon>
        <taxon>Embryophyta</taxon>
        <taxon>Tracheophyta</taxon>
        <taxon>Spermatophyta</taxon>
        <taxon>Magnoliopsida</taxon>
        <taxon>eudicotyledons</taxon>
        <taxon>Gunneridae</taxon>
        <taxon>Pentapetalae</taxon>
        <taxon>rosids</taxon>
        <taxon>malvids</taxon>
        <taxon>Brassicales</taxon>
        <taxon>Brassicaceae</taxon>
        <taxon>Brassiceae</taxon>
        <taxon>Eruca</taxon>
    </lineage>
</organism>